<keyword evidence="2" id="KW-0479">Metal-binding</keyword>
<organism evidence="6 7">
    <name type="scientific">Eiseniibacteriota bacterium</name>
    <dbReference type="NCBI Taxonomy" id="2212470"/>
    <lineage>
        <taxon>Bacteria</taxon>
        <taxon>Candidatus Eiseniibacteriota</taxon>
    </lineage>
</organism>
<accession>A0A849SJN2</accession>
<evidence type="ECO:0000256" key="1">
    <source>
        <dbReference type="ARBA" id="ARBA00022714"/>
    </source>
</evidence>
<dbReference type="InterPro" id="IPR018967">
    <property type="entry name" value="FeS-contain_CDGSH-typ"/>
</dbReference>
<evidence type="ECO:0000256" key="3">
    <source>
        <dbReference type="ARBA" id="ARBA00023004"/>
    </source>
</evidence>
<dbReference type="Gene3D" id="3.40.5.90">
    <property type="entry name" value="CDGSH iron-sulfur domain, mitoNEET-type"/>
    <property type="match status" value="2"/>
</dbReference>
<evidence type="ECO:0000256" key="2">
    <source>
        <dbReference type="ARBA" id="ARBA00022723"/>
    </source>
</evidence>
<evidence type="ECO:0000313" key="7">
    <source>
        <dbReference type="Proteomes" id="UP000580839"/>
    </source>
</evidence>
<protein>
    <recommendedName>
        <fullName evidence="5">Iron-binding zinc finger CDGSH type domain-containing protein</fullName>
    </recommendedName>
</protein>
<keyword evidence="4" id="KW-0411">Iron-sulfur</keyword>
<feature type="domain" description="Iron-binding zinc finger CDGSH type" evidence="5">
    <location>
        <begin position="96"/>
        <end position="139"/>
    </location>
</feature>
<dbReference type="Gene3D" id="3.30.70.20">
    <property type="match status" value="1"/>
</dbReference>
<dbReference type="GO" id="GO:0046872">
    <property type="term" value="F:metal ion binding"/>
    <property type="evidence" value="ECO:0007669"/>
    <property type="project" value="UniProtKB-KW"/>
</dbReference>
<name>A0A849SJN2_UNCEI</name>
<keyword evidence="1" id="KW-0001">2Fe-2S</keyword>
<dbReference type="Pfam" id="PF09360">
    <property type="entry name" value="zf-CDGSH"/>
    <property type="match status" value="2"/>
</dbReference>
<dbReference type="EMBL" id="JABFRW010000076">
    <property type="protein sequence ID" value="NOT33873.1"/>
    <property type="molecule type" value="Genomic_DNA"/>
</dbReference>
<dbReference type="GO" id="GO:0005737">
    <property type="term" value="C:cytoplasm"/>
    <property type="evidence" value="ECO:0007669"/>
    <property type="project" value="UniProtKB-ARBA"/>
</dbReference>
<dbReference type="InterPro" id="IPR042216">
    <property type="entry name" value="MitoNEET_CISD"/>
</dbReference>
<evidence type="ECO:0000259" key="5">
    <source>
        <dbReference type="SMART" id="SM00704"/>
    </source>
</evidence>
<evidence type="ECO:0000313" key="6">
    <source>
        <dbReference type="EMBL" id="NOT33873.1"/>
    </source>
</evidence>
<evidence type="ECO:0000256" key="4">
    <source>
        <dbReference type="ARBA" id="ARBA00023014"/>
    </source>
</evidence>
<gene>
    <name evidence="6" type="ORF">HOP12_06855</name>
</gene>
<dbReference type="PANTHER" id="PTHR46491:SF3">
    <property type="entry name" value="CDGSH IRON-SULFUR DOMAIN-CONTAINING PROTEIN 3, MITOCHONDRIAL"/>
    <property type="match status" value="1"/>
</dbReference>
<dbReference type="PANTHER" id="PTHR46491">
    <property type="entry name" value="CDGSH IRON SULFUR DOMAIN PROTEIN HOMOLOG"/>
    <property type="match status" value="1"/>
</dbReference>
<proteinExistence type="predicted"/>
<sequence>MKERGKTFSSDAIIVRFDARRCIHAAECVYHLPQVFDPGRKPWIEPDHADADSIAEVVARCPTGALHFERRDGGAAEVPDRVNNVRVSRNGPLHVRGAIELIDADGGTLLRDTRVALCRCGASRNAPFCDNNHREIRFIDGGEVFEGGVKAGEAANDAGLRISVSEAGPYVLTGPLVVESADGRVRLEGEITSLCRCGHSRNKPFCDGSHGQVSADRTARSIV</sequence>
<dbReference type="AlphaFoldDB" id="A0A849SJN2"/>
<feature type="domain" description="Iron-binding zinc finger CDGSH type" evidence="5">
    <location>
        <begin position="179"/>
        <end position="216"/>
    </location>
</feature>
<dbReference type="Pfam" id="PF06902">
    <property type="entry name" value="Fer4_19"/>
    <property type="match status" value="1"/>
</dbReference>
<reference evidence="6 7" key="1">
    <citation type="submission" date="2020-04" db="EMBL/GenBank/DDBJ databases">
        <title>Metagenomic profiling of ammonia- and methane-oxidizing microorganisms in a Dutch drinking water treatment plant.</title>
        <authorList>
            <person name="Poghosyan L."/>
            <person name="Leucker S."/>
        </authorList>
    </citation>
    <scope>NUCLEOTIDE SEQUENCE [LARGE SCALE GENOMIC DNA]</scope>
    <source>
        <strain evidence="6">S-RSF-IL-03</strain>
    </source>
</reference>
<dbReference type="InterPro" id="IPR052950">
    <property type="entry name" value="CISD"/>
</dbReference>
<keyword evidence="3" id="KW-0408">Iron</keyword>
<dbReference type="GO" id="GO:0051537">
    <property type="term" value="F:2 iron, 2 sulfur cluster binding"/>
    <property type="evidence" value="ECO:0007669"/>
    <property type="project" value="UniProtKB-KW"/>
</dbReference>
<dbReference type="InterPro" id="IPR010693">
    <property type="entry name" value="Divergent_4Fe-4S_mono-cluster"/>
</dbReference>
<dbReference type="Proteomes" id="UP000580839">
    <property type="component" value="Unassembled WGS sequence"/>
</dbReference>
<dbReference type="SMART" id="SM00704">
    <property type="entry name" value="ZnF_CDGSH"/>
    <property type="match status" value="2"/>
</dbReference>
<dbReference type="SUPFAM" id="SSF54862">
    <property type="entry name" value="4Fe-4S ferredoxins"/>
    <property type="match status" value="1"/>
</dbReference>
<comment type="caution">
    <text evidence="6">The sequence shown here is derived from an EMBL/GenBank/DDBJ whole genome shotgun (WGS) entry which is preliminary data.</text>
</comment>